<accession>A0A401URZ4</accession>
<dbReference type="GO" id="GO:0004177">
    <property type="term" value="F:aminopeptidase activity"/>
    <property type="evidence" value="ECO:0007669"/>
    <property type="project" value="UniProtKB-UniRule"/>
</dbReference>
<feature type="binding site" evidence="8">
    <location>
        <position position="168"/>
    </location>
    <ligand>
        <name>Zn(2+)</name>
        <dbReference type="ChEBI" id="CHEBI:29105"/>
        <label>2</label>
    </ligand>
</feature>
<feature type="binding site" evidence="8">
    <location>
        <position position="307"/>
    </location>
    <ligand>
        <name>Zn(2+)</name>
        <dbReference type="ChEBI" id="CHEBI:29105"/>
        <label>2</label>
    </ligand>
</feature>
<dbReference type="PANTHER" id="PTHR32481">
    <property type="entry name" value="AMINOPEPTIDASE"/>
    <property type="match status" value="1"/>
</dbReference>
<evidence type="ECO:0000256" key="2">
    <source>
        <dbReference type="ARBA" id="ARBA00022438"/>
    </source>
</evidence>
<dbReference type="PIRSF" id="PIRSF001123">
    <property type="entry name" value="PepA_GA"/>
    <property type="match status" value="1"/>
</dbReference>
<protein>
    <submittedName>
        <fullName evidence="9">Aminopeptidase</fullName>
    </submittedName>
</protein>
<dbReference type="Gene3D" id="3.40.630.10">
    <property type="entry name" value="Zn peptidases"/>
    <property type="match status" value="1"/>
</dbReference>
<evidence type="ECO:0000256" key="4">
    <source>
        <dbReference type="ARBA" id="ARBA00022723"/>
    </source>
</evidence>
<evidence type="ECO:0000313" key="10">
    <source>
        <dbReference type="Proteomes" id="UP000287872"/>
    </source>
</evidence>
<feature type="binding site" evidence="8">
    <location>
        <position position="197"/>
    </location>
    <ligand>
        <name>Zn(2+)</name>
        <dbReference type="ChEBI" id="CHEBI:29105"/>
        <label>2</label>
    </ligand>
</feature>
<dbReference type="Pfam" id="PF05343">
    <property type="entry name" value="Peptidase_M42"/>
    <property type="match status" value="1"/>
</dbReference>
<evidence type="ECO:0000256" key="6">
    <source>
        <dbReference type="PIRNR" id="PIRNR001123"/>
    </source>
</evidence>
<dbReference type="SUPFAM" id="SSF53187">
    <property type="entry name" value="Zn-dependent exopeptidases"/>
    <property type="match status" value="1"/>
</dbReference>
<feature type="active site" description="Proton acceptor" evidence="7">
    <location>
        <position position="196"/>
    </location>
</feature>
<dbReference type="OrthoDB" id="9772053at2"/>
<dbReference type="InterPro" id="IPR051464">
    <property type="entry name" value="Peptidase_M42_aminopept"/>
</dbReference>
<dbReference type="PANTHER" id="PTHR32481:SF0">
    <property type="entry name" value="AMINOPEPTIDASE YPDE-RELATED"/>
    <property type="match status" value="1"/>
</dbReference>
<dbReference type="InterPro" id="IPR008007">
    <property type="entry name" value="Peptidase_M42"/>
</dbReference>
<comment type="similarity">
    <text evidence="1 6">Belongs to the peptidase M42 family.</text>
</comment>
<evidence type="ECO:0000256" key="7">
    <source>
        <dbReference type="PIRSR" id="PIRSR001123-1"/>
    </source>
</evidence>
<feature type="binding site" evidence="8">
    <location>
        <position position="58"/>
    </location>
    <ligand>
        <name>Zn(2+)</name>
        <dbReference type="ChEBI" id="CHEBI:29105"/>
        <label>1</label>
    </ligand>
</feature>
<gene>
    <name evidence="9" type="ORF">Ctaglu_39550</name>
</gene>
<sequence>MLLEKLSNAAGPSGFEGEVREIIKEEIVNYVDEMKVDVMGNIIAHKKGNGAKVLIDAHMDEVGFIITGYNQDGTLRFESLGGINGKVLLSKVVLIGKNKITGVIGFKPIHLQSGDERKKNVKASMCCIDIGSSSKEETKKNIKIGEFVVFQMKYGKFGDGLVKGKAFDDRMGCAVAIEILKGSYNCDLYVSFNVQEEVGERGAYVSAFNIQPDIGVALEGTICADMPGIPKHLNATEIGKGPALSIMDKTSIFDDEILKTLIKVAEDKDIPYQLRRATAGGNDAGAILMSGDGAKVATVSVPCRYIHSSVSVASIQDYKNTVTLMVEWLKTF</sequence>
<keyword evidence="4 8" id="KW-0479">Metal-binding</keyword>
<name>A0A401URZ4_9CLOT</name>
<dbReference type="GO" id="GO:0046872">
    <property type="term" value="F:metal ion binding"/>
    <property type="evidence" value="ECO:0007669"/>
    <property type="project" value="UniProtKB-UniRule"/>
</dbReference>
<evidence type="ECO:0000256" key="1">
    <source>
        <dbReference type="ARBA" id="ARBA00006272"/>
    </source>
</evidence>
<evidence type="ECO:0000256" key="3">
    <source>
        <dbReference type="ARBA" id="ARBA00022670"/>
    </source>
</evidence>
<feature type="binding site" evidence="8">
    <location>
        <position position="168"/>
    </location>
    <ligand>
        <name>Zn(2+)</name>
        <dbReference type="ChEBI" id="CHEBI:29105"/>
        <label>1</label>
    </ligand>
</feature>
<evidence type="ECO:0000256" key="8">
    <source>
        <dbReference type="PIRSR" id="PIRSR001123-2"/>
    </source>
</evidence>
<dbReference type="AlphaFoldDB" id="A0A401URZ4"/>
<dbReference type="SUPFAM" id="SSF101821">
    <property type="entry name" value="Aminopeptidase/glucanase lid domain"/>
    <property type="match status" value="1"/>
</dbReference>
<dbReference type="EMBL" id="BHYK01000031">
    <property type="protein sequence ID" value="GCD12332.1"/>
    <property type="molecule type" value="Genomic_DNA"/>
</dbReference>
<keyword evidence="10" id="KW-1185">Reference proteome</keyword>
<organism evidence="9 10">
    <name type="scientific">Clostridium tagluense</name>
    <dbReference type="NCBI Taxonomy" id="360422"/>
    <lineage>
        <taxon>Bacteria</taxon>
        <taxon>Bacillati</taxon>
        <taxon>Bacillota</taxon>
        <taxon>Clostridia</taxon>
        <taxon>Eubacteriales</taxon>
        <taxon>Clostridiaceae</taxon>
        <taxon>Clostridium</taxon>
    </lineage>
</organism>
<keyword evidence="3" id="KW-0645">Protease</keyword>
<feature type="binding site" evidence="8">
    <location>
        <position position="219"/>
    </location>
    <ligand>
        <name>Zn(2+)</name>
        <dbReference type="ChEBI" id="CHEBI:29105"/>
        <label>1</label>
    </ligand>
</feature>
<comment type="caution">
    <text evidence="9">The sequence shown here is derived from an EMBL/GenBank/DDBJ whole genome shotgun (WGS) entry which is preliminary data.</text>
</comment>
<dbReference type="Proteomes" id="UP000287872">
    <property type="component" value="Unassembled WGS sequence"/>
</dbReference>
<dbReference type="CDD" id="cd05656">
    <property type="entry name" value="M42_Frv"/>
    <property type="match status" value="1"/>
</dbReference>
<comment type="cofactor">
    <cofactor evidence="8">
        <name>a divalent metal cation</name>
        <dbReference type="ChEBI" id="CHEBI:60240"/>
    </cofactor>
    <text evidence="8">Binds 2 divalent metal cations per subunit.</text>
</comment>
<dbReference type="GO" id="GO:0006508">
    <property type="term" value="P:proteolysis"/>
    <property type="evidence" value="ECO:0007669"/>
    <property type="project" value="UniProtKB-KW"/>
</dbReference>
<dbReference type="InterPro" id="IPR023367">
    <property type="entry name" value="Peptidase_M42_dom2"/>
</dbReference>
<evidence type="ECO:0000256" key="5">
    <source>
        <dbReference type="ARBA" id="ARBA00022801"/>
    </source>
</evidence>
<keyword evidence="5" id="KW-0378">Hydrolase</keyword>
<evidence type="ECO:0000313" key="9">
    <source>
        <dbReference type="EMBL" id="GCD12332.1"/>
    </source>
</evidence>
<dbReference type="Gene3D" id="2.40.30.40">
    <property type="entry name" value="Peptidase M42, domain 2"/>
    <property type="match status" value="1"/>
</dbReference>
<proteinExistence type="inferred from homology"/>
<reference evidence="9 10" key="1">
    <citation type="submission" date="2018-11" db="EMBL/GenBank/DDBJ databases">
        <title>Genome sequencing and assembly of Clostridium tagluense strain A121.</title>
        <authorList>
            <person name="Murakami T."/>
            <person name="Segawa T."/>
            <person name="Shcherbakova V.A."/>
            <person name="Mori H."/>
            <person name="Yoshimura Y."/>
        </authorList>
    </citation>
    <scope>NUCLEOTIDE SEQUENCE [LARGE SCALE GENOMIC DNA]</scope>
    <source>
        <strain evidence="9 10">A121</strain>
    </source>
</reference>
<keyword evidence="2 9" id="KW-0031">Aminopeptidase</keyword>
<dbReference type="RefSeq" id="WP_125004945.1">
    <property type="nucleotide sequence ID" value="NZ_BHYK01000031.1"/>
</dbReference>